<keyword evidence="3" id="KW-1185">Reference proteome</keyword>
<dbReference type="GeneID" id="11262960"/>
<accession>G4RM89</accession>
<name>G4RM89_THETK</name>
<dbReference type="InterPro" id="IPR023404">
    <property type="entry name" value="rSAM_horseshoe"/>
</dbReference>
<dbReference type="PROSITE" id="PS51918">
    <property type="entry name" value="RADICAL_SAM"/>
    <property type="match status" value="1"/>
</dbReference>
<dbReference type="InterPro" id="IPR058240">
    <property type="entry name" value="rSAM_sf"/>
</dbReference>
<dbReference type="PANTHER" id="PTHR42731">
    <property type="entry name" value="SLL1084 PROTEIN"/>
    <property type="match status" value="1"/>
</dbReference>
<dbReference type="PATRIC" id="fig|768679.9.peg.2096"/>
<dbReference type="CDD" id="cd01335">
    <property type="entry name" value="Radical_SAM"/>
    <property type="match status" value="1"/>
</dbReference>
<evidence type="ECO:0000259" key="1">
    <source>
        <dbReference type="PROSITE" id="PS51918"/>
    </source>
</evidence>
<dbReference type="PANTHER" id="PTHR42731:SF4">
    <property type="entry name" value="RADICAL SAM DOMAIN PROTEIN"/>
    <property type="match status" value="1"/>
</dbReference>
<dbReference type="SUPFAM" id="SSF102114">
    <property type="entry name" value="Radical SAM enzymes"/>
    <property type="match status" value="1"/>
</dbReference>
<dbReference type="Gene3D" id="3.80.30.20">
    <property type="entry name" value="tm_1862 like domain"/>
    <property type="match status" value="1"/>
</dbReference>
<dbReference type="SFLD" id="SFLDG01082">
    <property type="entry name" value="B12-binding_domain_containing"/>
    <property type="match status" value="1"/>
</dbReference>
<evidence type="ECO:0000313" key="3">
    <source>
        <dbReference type="Proteomes" id="UP000002654"/>
    </source>
</evidence>
<gene>
    <name evidence="2" type="ordered locus">TTX_2072</name>
</gene>
<dbReference type="PaxDb" id="768679-TTX_2072"/>
<dbReference type="KEGG" id="ttn:TTX_2072"/>
<dbReference type="EMBL" id="FN869859">
    <property type="protein sequence ID" value="CCC82684.1"/>
    <property type="molecule type" value="Genomic_DNA"/>
</dbReference>
<feature type="domain" description="Radical SAM core" evidence="1">
    <location>
        <begin position="211"/>
        <end position="465"/>
    </location>
</feature>
<dbReference type="InterPro" id="IPR006638">
    <property type="entry name" value="Elp3/MiaA/NifB-like_rSAM"/>
</dbReference>
<dbReference type="SFLD" id="SFLDS00029">
    <property type="entry name" value="Radical_SAM"/>
    <property type="match status" value="1"/>
</dbReference>
<sequence>MPWEIVLTADRGSFTDYGGSTSLGYIADMPARLVPRLFMDKFFTPPISTDRDGRAIYAPYALRKVEAILASSGYTDVAVVPPERLRKAVGPKTKVVGISVHDPYGLSPVGTFLTTILGGGETWTARFFRELGETIEQLKRKYNVKVITGGPGVEQLLRAGKPSWIDVLFIDDVEITLPKWLPKIMAGEEVPPVIRPSVGEYPAAEDIPAILNPARLGEVQITRGCPRGCQFCSVTPVTFRSIPIETIVKEVEVNLRAGWTQVDLITDDLLLYGTSAYGPDRLKVNHNAIVRLYQAIRSVEVGRRRVKHIFFSHVSAAPVVESPKTVKAVAELGGLGPDKGVTPVIGLETGSVRILNKYMRNKAYPFPPERWHDVVLESAIILNENYIYPAYTMTIGYPDETEDDLRQSEEVVEKIIDHDLVAWIFPLPVIPMYTSALRGLRHPTLEALPEGFWDLLYISWRHNLKITRRLAPVLLQNSKNKIVSKIVHYMIDRVFNSIEWYFRQLKETMGRSSLQFSTLNLDSALGVLRSILWLTRISFGLKS</sequence>
<dbReference type="Proteomes" id="UP000002654">
    <property type="component" value="Chromosome"/>
</dbReference>
<organism evidence="2 3">
    <name type="scientific">Thermoproteus tenax (strain ATCC 35583 / DSM 2078 / JCM 9277 / NBRC 100435 / Kra 1)</name>
    <dbReference type="NCBI Taxonomy" id="768679"/>
    <lineage>
        <taxon>Archaea</taxon>
        <taxon>Thermoproteota</taxon>
        <taxon>Thermoprotei</taxon>
        <taxon>Thermoproteales</taxon>
        <taxon>Thermoproteaceae</taxon>
        <taxon>Thermoproteus</taxon>
    </lineage>
</organism>
<dbReference type="STRING" id="768679.TTX_2072"/>
<reference evidence="2 3" key="1">
    <citation type="journal article" date="2011" name="PLoS ONE">
        <title>The complete genome sequence of Thermoproteus tenax: a physiologically versatile member of the Crenarchaeota.</title>
        <authorList>
            <person name="Siebers B."/>
            <person name="Zaparty M."/>
            <person name="Raddatz G."/>
            <person name="Tjaden B."/>
            <person name="Albers S.V."/>
            <person name="Bell S.D."/>
            <person name="Blombach F."/>
            <person name="Kletzin A."/>
            <person name="Kyrpides N."/>
            <person name="Lanz C."/>
            <person name="Plagens A."/>
            <person name="Rampp M."/>
            <person name="Rosinus A."/>
            <person name="von Jan M."/>
            <person name="Makarova K.S."/>
            <person name="Klenk H.P."/>
            <person name="Schuster S.C."/>
            <person name="Hensel R."/>
        </authorList>
    </citation>
    <scope>NUCLEOTIDE SEQUENCE [LARGE SCALE GENOMIC DNA]</scope>
    <source>
        <strain evidence="3">ATCC 35583 / DSM 2078 / JCM 9277 / NBRC 100435 / Kra 1</strain>
    </source>
</reference>
<proteinExistence type="predicted"/>
<dbReference type="AlphaFoldDB" id="G4RM89"/>
<evidence type="ECO:0000313" key="2">
    <source>
        <dbReference type="EMBL" id="CCC82684.1"/>
    </source>
</evidence>
<dbReference type="InterPro" id="IPR007197">
    <property type="entry name" value="rSAM"/>
</dbReference>
<dbReference type="RefSeq" id="WP_014127937.1">
    <property type="nucleotide sequence ID" value="NC_016070.1"/>
</dbReference>
<dbReference type="eggNOG" id="arCOG01357">
    <property type="taxonomic scope" value="Archaea"/>
</dbReference>
<dbReference type="GO" id="GO:0051536">
    <property type="term" value="F:iron-sulfur cluster binding"/>
    <property type="evidence" value="ECO:0007669"/>
    <property type="project" value="InterPro"/>
</dbReference>
<dbReference type="OrthoDB" id="358785at2157"/>
<dbReference type="GO" id="GO:0003824">
    <property type="term" value="F:catalytic activity"/>
    <property type="evidence" value="ECO:0007669"/>
    <property type="project" value="InterPro"/>
</dbReference>
<dbReference type="Pfam" id="PF04055">
    <property type="entry name" value="Radical_SAM"/>
    <property type="match status" value="1"/>
</dbReference>
<dbReference type="HOGENOM" id="CLU_032214_0_0_2"/>
<protein>
    <submittedName>
        <fullName evidence="2">Radical SAM superfamily enzyme</fullName>
    </submittedName>
</protein>
<dbReference type="SMART" id="SM00729">
    <property type="entry name" value="Elp3"/>
    <property type="match status" value="1"/>
</dbReference>